<evidence type="ECO:0000313" key="1">
    <source>
        <dbReference type="EMBL" id="KAK7089773.1"/>
    </source>
</evidence>
<dbReference type="EMBL" id="JBAMIC010000586">
    <property type="protein sequence ID" value="KAK7089773.1"/>
    <property type="molecule type" value="Genomic_DNA"/>
</dbReference>
<sequence>MLQLRCRVGQSLCTHLNWGYTGQISGNVVCCPTVSGQGFTMNLGLTAPDNCQCNQGTEEGYATATAGTGSVPCKVGVATCQAATWTNRVYIIGHDICCPADRKMAINILTTTRVRCGCVI</sequence>
<dbReference type="Proteomes" id="UP001374579">
    <property type="component" value="Unassembled WGS sequence"/>
</dbReference>
<evidence type="ECO:0000313" key="2">
    <source>
        <dbReference type="Proteomes" id="UP001374579"/>
    </source>
</evidence>
<comment type="caution">
    <text evidence="1">The sequence shown here is derived from an EMBL/GenBank/DDBJ whole genome shotgun (WGS) entry which is preliminary data.</text>
</comment>
<protein>
    <submittedName>
        <fullName evidence="1">Uncharacterized protein</fullName>
    </submittedName>
</protein>
<reference evidence="1 2" key="1">
    <citation type="submission" date="2024-02" db="EMBL/GenBank/DDBJ databases">
        <title>Chromosome-scale genome assembly of the rough periwinkle Littorina saxatilis.</title>
        <authorList>
            <person name="De Jode A."/>
            <person name="Faria R."/>
            <person name="Formenti G."/>
            <person name="Sims Y."/>
            <person name="Smith T.P."/>
            <person name="Tracey A."/>
            <person name="Wood J.M.D."/>
            <person name="Zagrodzka Z.B."/>
            <person name="Johannesson K."/>
            <person name="Butlin R.K."/>
            <person name="Leder E.H."/>
        </authorList>
    </citation>
    <scope>NUCLEOTIDE SEQUENCE [LARGE SCALE GENOMIC DNA]</scope>
    <source>
        <strain evidence="1">Snail1</strain>
        <tissue evidence="1">Muscle</tissue>
    </source>
</reference>
<keyword evidence="2" id="KW-1185">Reference proteome</keyword>
<proteinExistence type="predicted"/>
<organism evidence="1 2">
    <name type="scientific">Littorina saxatilis</name>
    <dbReference type="NCBI Taxonomy" id="31220"/>
    <lineage>
        <taxon>Eukaryota</taxon>
        <taxon>Metazoa</taxon>
        <taxon>Spiralia</taxon>
        <taxon>Lophotrochozoa</taxon>
        <taxon>Mollusca</taxon>
        <taxon>Gastropoda</taxon>
        <taxon>Caenogastropoda</taxon>
        <taxon>Littorinimorpha</taxon>
        <taxon>Littorinoidea</taxon>
        <taxon>Littorinidae</taxon>
        <taxon>Littorina</taxon>
    </lineage>
</organism>
<dbReference type="AlphaFoldDB" id="A0AAN9AMK5"/>
<name>A0AAN9AMK5_9CAEN</name>
<accession>A0AAN9AMK5</accession>
<gene>
    <name evidence="1" type="ORF">V1264_024221</name>
</gene>